<sequence length="1117" mass="112883">MAGCNTLFGCKRLGWMVVLGGVLISGVNSVLAQVVPDTTLPVNSSVSAIGNNFTVTNGTAVGGNLFHSFSQFSVPINGSAFFNINNNPAIQNIISRVTGSSLSDIDGLIRANGTANLFLINPNGIVFRENARLQVGGSFVASTANAIQFGDRGFFGATNPQAPSPLLSINPSALLFNQLAASIENRSRAAAERAPDGGNTSGLRVPDGRSLLLVGGDIKMDGGRLRAFGGRVELGGLAAPGTVGLQVDGNNLRLGFPENVTRSDVSFTNGASVRVDAAGGGDIAVNARNFEMFGGSFLSGGIGQGLSSANSKAGNIEINAQEAVNLNDGSIIQNYVGSRATGQGGDINVNAGGKVSFDGGNSGNISGLFSTVGRLATGNAGNIKIQANSISLNNNAQLSASSSGTGNGGNIDIQAQEAISLANGSFIVSNIGSPARQPAKGNVGNILLDAKTVSLSGTSQLQAGLFTGAEGNAGLVSIMAKDSVSFTGRNSGIFADVESGAVGNGSDIKISAGNSVSLADGATLFAINAGQGNGGKINIDTERFSVTNGSSVLTNTSGVGNAGDIFIEAGLVEVLGTEEVGGSSRISANVGGTGNAGNLTIDTRRLVITSSQVGSTTFGKGNAGNLTVNATESVEIFGKVFGGNTNNPINNPAGLFAQVNTEGEGKGGNLTVITPRLSIGGGGKVQVATFGKGDAGNLFIRANDIDIFDTANADFFQGGIFAGVEVDVDETETPPTGNGGTLTIEGDRITVRDGGLIFAGTEGNGNGGTLKITANEFLRVFGTSPNGKFKSKITAEAASTETTGGGIARTIVSNGNAGDLTIDTRQLTVSDGGEISVGSEGAGTAGKLTINARSITLDNQGSIIGTTTSGNGGDITLNVRDLLLLRRNSSISTTAGGAGNGGNITINTPNGFIVGLPNENSDITANAFTGSGGKVDINATNIYFLAPLSREDLQRLRPLDRDPRQLQTNDITAISRENPNLSGQVNINITNVDANQGLTALPASVVDPSMFVASGCTVFDSGSTFTATGRGGLPPSPDEPLTSDAVWSDTRLISVNTSQNVRISAATPPAPKEQEVLPATGWVFDGKGNVTLITHAPGASSYSLGSNNGTCPGQIKN</sequence>
<protein>
    <submittedName>
        <fullName evidence="2">Filamentous hemagglutinin N-terminal domain-containing protein</fullName>
    </submittedName>
</protein>
<organism evidence="2 3">
    <name type="scientific">Cyanomargarita calcarea GSE-NOS-MK-12-04C</name>
    <dbReference type="NCBI Taxonomy" id="2839659"/>
    <lineage>
        <taxon>Bacteria</taxon>
        <taxon>Bacillati</taxon>
        <taxon>Cyanobacteriota</taxon>
        <taxon>Cyanophyceae</taxon>
        <taxon>Nostocales</taxon>
        <taxon>Cyanomargaritaceae</taxon>
        <taxon>Cyanomargarita</taxon>
    </lineage>
</organism>
<dbReference type="Gene3D" id="2.160.20.10">
    <property type="entry name" value="Single-stranded right-handed beta-helix, Pectin lyase-like"/>
    <property type="match status" value="4"/>
</dbReference>
<evidence type="ECO:0000259" key="1">
    <source>
        <dbReference type="SMART" id="SM00912"/>
    </source>
</evidence>
<evidence type="ECO:0000313" key="2">
    <source>
        <dbReference type="EMBL" id="MBW4666612.1"/>
    </source>
</evidence>
<feature type="domain" description="Filamentous haemagglutinin FhaB/tRNA nuclease CdiA-like TPS" evidence="1">
    <location>
        <begin position="37"/>
        <end position="150"/>
    </location>
</feature>
<dbReference type="AlphaFoldDB" id="A0A951URC9"/>
<dbReference type="EMBL" id="JAHHGZ010000003">
    <property type="protein sequence ID" value="MBW4666612.1"/>
    <property type="molecule type" value="Genomic_DNA"/>
</dbReference>
<comment type="caution">
    <text evidence="2">The sequence shown here is derived from an EMBL/GenBank/DDBJ whole genome shotgun (WGS) entry which is preliminary data.</text>
</comment>
<dbReference type="InterPro" id="IPR008638">
    <property type="entry name" value="FhaB/CdiA-like_TPS"/>
</dbReference>
<name>A0A951URC9_9CYAN</name>
<dbReference type="Proteomes" id="UP000729701">
    <property type="component" value="Unassembled WGS sequence"/>
</dbReference>
<evidence type="ECO:0000313" key="3">
    <source>
        <dbReference type="Proteomes" id="UP000729701"/>
    </source>
</evidence>
<reference evidence="2" key="1">
    <citation type="submission" date="2021-05" db="EMBL/GenBank/DDBJ databases">
        <authorList>
            <person name="Pietrasiak N."/>
            <person name="Ward R."/>
            <person name="Stajich J.E."/>
            <person name="Kurbessoian T."/>
        </authorList>
    </citation>
    <scope>NUCLEOTIDE SEQUENCE</scope>
    <source>
        <strain evidence="2">GSE-NOS-MK-12-04C</strain>
    </source>
</reference>
<dbReference type="NCBIfam" id="TIGR01901">
    <property type="entry name" value="adhes_NPXG"/>
    <property type="match status" value="1"/>
</dbReference>
<dbReference type="Pfam" id="PF05860">
    <property type="entry name" value="TPS"/>
    <property type="match status" value="1"/>
</dbReference>
<reference evidence="2" key="2">
    <citation type="journal article" date="2022" name="Microbiol. Resour. Announc.">
        <title>Metagenome Sequencing to Explore Phylogenomics of Terrestrial Cyanobacteria.</title>
        <authorList>
            <person name="Ward R.D."/>
            <person name="Stajich J.E."/>
            <person name="Johansen J.R."/>
            <person name="Huntemann M."/>
            <person name="Clum A."/>
            <person name="Foster B."/>
            <person name="Foster B."/>
            <person name="Roux S."/>
            <person name="Palaniappan K."/>
            <person name="Varghese N."/>
            <person name="Mukherjee S."/>
            <person name="Reddy T.B.K."/>
            <person name="Daum C."/>
            <person name="Copeland A."/>
            <person name="Chen I.A."/>
            <person name="Ivanova N.N."/>
            <person name="Kyrpides N.C."/>
            <person name="Shapiro N."/>
            <person name="Eloe-Fadrosh E.A."/>
            <person name="Pietrasiak N."/>
        </authorList>
    </citation>
    <scope>NUCLEOTIDE SEQUENCE</scope>
    <source>
        <strain evidence="2">GSE-NOS-MK-12-04C</strain>
    </source>
</reference>
<accession>A0A951URC9</accession>
<gene>
    <name evidence="2" type="ORF">KME60_04005</name>
</gene>
<dbReference type="InterPro" id="IPR012334">
    <property type="entry name" value="Pectin_lyas_fold"/>
</dbReference>
<dbReference type="SMART" id="SM00912">
    <property type="entry name" value="Haemagg_act"/>
    <property type="match status" value="1"/>
</dbReference>
<proteinExistence type="predicted"/>
<dbReference type="InterPro" id="IPR011050">
    <property type="entry name" value="Pectin_lyase_fold/virulence"/>
</dbReference>
<dbReference type="SUPFAM" id="SSF51126">
    <property type="entry name" value="Pectin lyase-like"/>
    <property type="match status" value="5"/>
</dbReference>